<evidence type="ECO:0000256" key="1">
    <source>
        <dbReference type="ARBA" id="ARBA00022741"/>
    </source>
</evidence>
<keyword evidence="3 4" id="KW-0009">Actin-binding</keyword>
<feature type="domain" description="Myosin motor" evidence="6">
    <location>
        <begin position="1"/>
        <end position="101"/>
    </location>
</feature>
<accession>A0ABV0NWG6</accession>
<dbReference type="InterPro" id="IPR027417">
    <property type="entry name" value="P-loop_NTPase"/>
</dbReference>
<keyword evidence="4" id="KW-0505">Motor protein</keyword>
<sequence>MKSPVLFDDARCQHQVAYLGLLENVMVRRAGFAYRQQYARFLQRYKMTCEYTWPNHLMTSDRDAVEAIITQHGFQGDVAYGHTKLFVRTPRTLFTLEQERATLIPILVLFLQKWDSEETVFSRSVKFFPHLPGLARRSRPSEVQADASHLHHHGLLQALQSEGPLLGGGAEICERAHDAGLREERGVARTTCSSGPVSQHHNHATSQVRDSPETSSAFIRVSKELKNKDGYSQVVFSGFCRKVRVM</sequence>
<dbReference type="PROSITE" id="PS51456">
    <property type="entry name" value="MYOSIN_MOTOR"/>
    <property type="match status" value="1"/>
</dbReference>
<dbReference type="Gene3D" id="1.20.5.4820">
    <property type="match status" value="1"/>
</dbReference>
<proteinExistence type="inferred from homology"/>
<evidence type="ECO:0000313" key="8">
    <source>
        <dbReference type="Proteomes" id="UP001476798"/>
    </source>
</evidence>
<evidence type="ECO:0000256" key="2">
    <source>
        <dbReference type="ARBA" id="ARBA00022840"/>
    </source>
</evidence>
<evidence type="ECO:0000256" key="3">
    <source>
        <dbReference type="ARBA" id="ARBA00023203"/>
    </source>
</evidence>
<comment type="caution">
    <text evidence="7">The sequence shown here is derived from an EMBL/GenBank/DDBJ whole genome shotgun (WGS) entry which is preliminary data.</text>
</comment>
<dbReference type="InterPro" id="IPR001609">
    <property type="entry name" value="Myosin_head_motor_dom-like"/>
</dbReference>
<dbReference type="EMBL" id="JAHRIO010052010">
    <property type="protein sequence ID" value="MEQ2175771.1"/>
    <property type="molecule type" value="Genomic_DNA"/>
</dbReference>
<organism evidence="7 8">
    <name type="scientific">Goodea atripinnis</name>
    <dbReference type="NCBI Taxonomy" id="208336"/>
    <lineage>
        <taxon>Eukaryota</taxon>
        <taxon>Metazoa</taxon>
        <taxon>Chordata</taxon>
        <taxon>Craniata</taxon>
        <taxon>Vertebrata</taxon>
        <taxon>Euteleostomi</taxon>
        <taxon>Actinopterygii</taxon>
        <taxon>Neopterygii</taxon>
        <taxon>Teleostei</taxon>
        <taxon>Neoteleostei</taxon>
        <taxon>Acanthomorphata</taxon>
        <taxon>Ovalentaria</taxon>
        <taxon>Atherinomorphae</taxon>
        <taxon>Cyprinodontiformes</taxon>
        <taxon>Goodeidae</taxon>
        <taxon>Goodea</taxon>
    </lineage>
</organism>
<comment type="caution">
    <text evidence="4">Lacks conserved residue(s) required for the propagation of feature annotation.</text>
</comment>
<name>A0ABV0NWG6_9TELE</name>
<dbReference type="SUPFAM" id="SSF52540">
    <property type="entry name" value="P-loop containing nucleoside triphosphate hydrolases"/>
    <property type="match status" value="1"/>
</dbReference>
<evidence type="ECO:0000313" key="7">
    <source>
        <dbReference type="EMBL" id="MEQ2175771.1"/>
    </source>
</evidence>
<gene>
    <name evidence="7" type="ORF">GOODEAATRI_021158</name>
</gene>
<feature type="region of interest" description="Disordered" evidence="5">
    <location>
        <begin position="191"/>
        <end position="215"/>
    </location>
</feature>
<evidence type="ECO:0000256" key="4">
    <source>
        <dbReference type="PROSITE-ProRule" id="PRU00782"/>
    </source>
</evidence>
<protein>
    <recommendedName>
        <fullName evidence="6">Myosin motor domain-containing protein</fullName>
    </recommendedName>
</protein>
<dbReference type="Proteomes" id="UP001476798">
    <property type="component" value="Unassembled WGS sequence"/>
</dbReference>
<dbReference type="Pfam" id="PF00063">
    <property type="entry name" value="Myosin_head"/>
    <property type="match status" value="1"/>
</dbReference>
<evidence type="ECO:0000259" key="6">
    <source>
        <dbReference type="PROSITE" id="PS51456"/>
    </source>
</evidence>
<evidence type="ECO:0000256" key="5">
    <source>
        <dbReference type="SAM" id="MobiDB-lite"/>
    </source>
</evidence>
<keyword evidence="8" id="KW-1185">Reference proteome</keyword>
<keyword evidence="4" id="KW-0518">Myosin</keyword>
<dbReference type="PANTHER" id="PTHR13140:SF381">
    <property type="entry name" value="UNCONVENTIONAL MYOSIN-IG"/>
    <property type="match status" value="1"/>
</dbReference>
<reference evidence="7 8" key="1">
    <citation type="submission" date="2021-06" db="EMBL/GenBank/DDBJ databases">
        <authorList>
            <person name="Palmer J.M."/>
        </authorList>
    </citation>
    <scope>NUCLEOTIDE SEQUENCE [LARGE SCALE GENOMIC DNA]</scope>
    <source>
        <strain evidence="7 8">GA_2019</strain>
        <tissue evidence="7">Muscle</tissue>
    </source>
</reference>
<keyword evidence="1" id="KW-0547">Nucleotide-binding</keyword>
<dbReference type="PANTHER" id="PTHR13140">
    <property type="entry name" value="MYOSIN"/>
    <property type="match status" value="1"/>
</dbReference>
<keyword evidence="2" id="KW-0067">ATP-binding</keyword>
<comment type="similarity">
    <text evidence="4">Belongs to the TRAFAC class myosin-kinesin ATPase superfamily. Myosin family.</text>
</comment>